<evidence type="ECO:0000313" key="3">
    <source>
        <dbReference type="EMBL" id="TSC65521.1"/>
    </source>
</evidence>
<dbReference type="Gene3D" id="2.50.20.20">
    <property type="match status" value="1"/>
</dbReference>
<organism evidence="3 4">
    <name type="scientific">Candidatus Doudnabacteria bacterium Gr01-1014_77</name>
    <dbReference type="NCBI Taxonomy" id="2017133"/>
    <lineage>
        <taxon>Bacteria</taxon>
        <taxon>Candidatus Doudnaibacteriota</taxon>
    </lineage>
</organism>
<comment type="caution">
    <text evidence="3">The sequence shown here is derived from an EMBL/GenBank/DDBJ whole genome shotgun (WGS) entry which is preliminary data.</text>
</comment>
<dbReference type="EMBL" id="VMFF01000041">
    <property type="protein sequence ID" value="TSC65521.1"/>
    <property type="molecule type" value="Genomic_DNA"/>
</dbReference>
<evidence type="ECO:0000256" key="2">
    <source>
        <dbReference type="SAM" id="Phobius"/>
    </source>
</evidence>
<dbReference type="AlphaFoldDB" id="A0A554JB69"/>
<accession>A0A554JB69</accession>
<reference evidence="3 4" key="1">
    <citation type="submission" date="2017-07" db="EMBL/GenBank/DDBJ databases">
        <title>Mechanisms for carbon and nitrogen cycling indicate functional differentiation within the Candidate Phyla Radiation.</title>
        <authorList>
            <person name="Danczak R.E."/>
            <person name="Johnston M.D."/>
            <person name="Kenah C."/>
            <person name="Slattery M."/>
            <person name="Wrighton K.C."/>
            <person name="Wilkins M.J."/>
        </authorList>
    </citation>
    <scope>NUCLEOTIDE SEQUENCE [LARGE SCALE GENOMIC DNA]</scope>
    <source>
        <strain evidence="3">Gr01-1014_77</strain>
    </source>
</reference>
<protein>
    <submittedName>
        <fullName evidence="3">Uncharacterized protein</fullName>
    </submittedName>
</protein>
<name>A0A554JB69_9BACT</name>
<evidence type="ECO:0000313" key="4">
    <source>
        <dbReference type="Proteomes" id="UP000319613"/>
    </source>
</evidence>
<keyword evidence="2" id="KW-1133">Transmembrane helix</keyword>
<feature type="region of interest" description="Disordered" evidence="1">
    <location>
        <begin position="479"/>
        <end position="500"/>
    </location>
</feature>
<feature type="transmembrane region" description="Helical" evidence="2">
    <location>
        <begin position="71"/>
        <end position="93"/>
    </location>
</feature>
<keyword evidence="2" id="KW-0812">Transmembrane</keyword>
<dbReference type="Proteomes" id="UP000319613">
    <property type="component" value="Unassembled WGS sequence"/>
</dbReference>
<sequence length="500" mass="55484">MNQELSDYVTKARAMGSDDAKIKEELLIAGWNVADVEQALATSVPAAQNTVPEVSTATPVTFKERLKDKKLWESIGGLVLIIAGGFYFFMVYASGPEKVWNKLSPNNFFTEEKGWHKHELTIVYADTSGEKKTSANAKIDSDILLENDKVIGNGNIAGGYSYSGASFSFDGIEMRFLDNSMYINLKNIPFMYDFLQEYDGWLKVDSKTVTLAAGTEEDQKLEQEVLGILQENKVVSGHKYLGKEEVLGKQTFHYALDVDKQALINSYKQISKLGNKNASELSEEDFKSVFDGITVSDIKVDLWLGTSDSEVYRILVNVKMPNFLEKARGKSDDAKVLAHIRQIGLGLKLYHNDRGYYPESLNELSPLYLYEIPIPTKINALGCTIKDVYAYKSLNNKSTYSLKGCIGSDTALYTAGILESTPAGINTFESHPEWNNVDLTKLPLNTSLNIDWKIVPSSPVSVTAPAKYYDASSQLSQYGSDTPINQASPSDTLPVDQFSR</sequence>
<evidence type="ECO:0000256" key="1">
    <source>
        <dbReference type="SAM" id="MobiDB-lite"/>
    </source>
</evidence>
<feature type="compositionally biased region" description="Polar residues" evidence="1">
    <location>
        <begin position="479"/>
        <end position="491"/>
    </location>
</feature>
<keyword evidence="2" id="KW-0472">Membrane</keyword>
<gene>
    <name evidence="3" type="ORF">G01um101477_435</name>
</gene>
<proteinExistence type="predicted"/>